<dbReference type="Pfam" id="PF02784">
    <property type="entry name" value="Orn_Arg_deC_N"/>
    <property type="match status" value="1"/>
</dbReference>
<dbReference type="PANTHER" id="PTHR43295:SF9">
    <property type="entry name" value="BIOSYNTHETIC ARGININE DECARBOXYLASE"/>
    <property type="match status" value="1"/>
</dbReference>
<evidence type="ECO:0000259" key="13">
    <source>
        <dbReference type="Pfam" id="PF02784"/>
    </source>
</evidence>
<dbReference type="InterPro" id="IPR029066">
    <property type="entry name" value="PLP-binding_barrel"/>
</dbReference>
<evidence type="ECO:0000256" key="4">
    <source>
        <dbReference type="ARBA" id="ARBA00008357"/>
    </source>
</evidence>
<dbReference type="EC" id="4.1.1.19" evidence="5"/>
<dbReference type="InterPro" id="IPR000183">
    <property type="entry name" value="Orn/DAP/Arg_de-COase"/>
</dbReference>
<dbReference type="Gene3D" id="1.10.287.3440">
    <property type="match status" value="1"/>
</dbReference>
<dbReference type="Gene3D" id="1.20.58.930">
    <property type="match status" value="1"/>
</dbReference>
<comment type="cofactor">
    <cofactor evidence="1">
        <name>pyridoxal 5'-phosphate</name>
        <dbReference type="ChEBI" id="CHEBI:597326"/>
    </cofactor>
</comment>
<dbReference type="GO" id="GO:0008792">
    <property type="term" value="F:arginine decarboxylase activity"/>
    <property type="evidence" value="ECO:0007669"/>
    <property type="project" value="UniProtKB-EC"/>
</dbReference>
<dbReference type="InterPro" id="IPR009006">
    <property type="entry name" value="Ala_racemase/Decarboxylase_C"/>
</dbReference>
<evidence type="ECO:0000256" key="8">
    <source>
        <dbReference type="ARBA" id="ARBA00022842"/>
    </source>
</evidence>
<evidence type="ECO:0000313" key="16">
    <source>
        <dbReference type="EMBL" id="SFV89795.1"/>
    </source>
</evidence>
<comment type="function">
    <text evidence="3">Catalyzes the biosynthesis of agmatine from arginine.</text>
</comment>
<accession>A0A1W1E768</accession>
<keyword evidence="9" id="KW-0663">Pyridoxal phosphate</keyword>
<feature type="domain" description="Arginine decarboxylase C-terminal helical" evidence="15">
    <location>
        <begin position="563"/>
        <end position="611"/>
    </location>
</feature>
<dbReference type="GO" id="GO:0033388">
    <property type="term" value="P:putrescine biosynthetic process from arginine"/>
    <property type="evidence" value="ECO:0007669"/>
    <property type="project" value="TreeGrafter"/>
</dbReference>
<protein>
    <recommendedName>
        <fullName evidence="5">arginine decarboxylase</fullName>
        <ecNumber evidence="5">4.1.1.19</ecNumber>
    </recommendedName>
</protein>
<gene>
    <name evidence="16" type="ORF">MNB_SV-4-978</name>
</gene>
<dbReference type="InterPro" id="IPR002985">
    <property type="entry name" value="Arg_decrbxlase"/>
</dbReference>
<dbReference type="PIRSF" id="PIRSF001336">
    <property type="entry name" value="Arg_decrbxlase"/>
    <property type="match status" value="1"/>
</dbReference>
<dbReference type="InterPro" id="IPR040634">
    <property type="entry name" value="Arg_decarb_HB"/>
</dbReference>
<dbReference type="Pfam" id="PF17944">
    <property type="entry name" value="Arg_decarbox_C"/>
    <property type="match status" value="1"/>
</dbReference>
<dbReference type="GO" id="GO:0046872">
    <property type="term" value="F:metal ion binding"/>
    <property type="evidence" value="ECO:0007669"/>
    <property type="project" value="UniProtKB-KW"/>
</dbReference>
<dbReference type="InterPro" id="IPR022644">
    <property type="entry name" value="De-COase2_N"/>
</dbReference>
<organism evidence="16">
    <name type="scientific">hydrothermal vent metagenome</name>
    <dbReference type="NCBI Taxonomy" id="652676"/>
    <lineage>
        <taxon>unclassified sequences</taxon>
        <taxon>metagenomes</taxon>
        <taxon>ecological metagenomes</taxon>
    </lineage>
</organism>
<comment type="similarity">
    <text evidence="4">Belongs to the Orn/Lys/Arg decarboxylase class-II family. SpeA subfamily.</text>
</comment>
<evidence type="ECO:0000256" key="9">
    <source>
        <dbReference type="ARBA" id="ARBA00022898"/>
    </source>
</evidence>
<dbReference type="InterPro" id="IPR041128">
    <property type="entry name" value="Arg_decarbox_C"/>
</dbReference>
<evidence type="ECO:0000259" key="15">
    <source>
        <dbReference type="Pfam" id="PF17944"/>
    </source>
</evidence>
<feature type="domain" description="Orn/DAP/Arg decarboxylase 2 N-terminal" evidence="13">
    <location>
        <begin position="68"/>
        <end position="332"/>
    </location>
</feature>
<feature type="domain" description="Arginine decarboxylase helical bundle" evidence="14">
    <location>
        <begin position="358"/>
        <end position="429"/>
    </location>
</feature>
<evidence type="ECO:0000259" key="14">
    <source>
        <dbReference type="Pfam" id="PF17810"/>
    </source>
</evidence>
<evidence type="ECO:0000256" key="12">
    <source>
        <dbReference type="ARBA" id="ARBA00023239"/>
    </source>
</evidence>
<evidence type="ECO:0000256" key="2">
    <source>
        <dbReference type="ARBA" id="ARBA00001946"/>
    </source>
</evidence>
<keyword evidence="8" id="KW-0460">Magnesium</keyword>
<reference evidence="16" key="1">
    <citation type="submission" date="2016-10" db="EMBL/GenBank/DDBJ databases">
        <authorList>
            <person name="de Groot N.N."/>
        </authorList>
    </citation>
    <scope>NUCLEOTIDE SEQUENCE</scope>
</reference>
<dbReference type="EMBL" id="FPIB01000003">
    <property type="protein sequence ID" value="SFV89795.1"/>
    <property type="molecule type" value="Genomic_DNA"/>
</dbReference>
<evidence type="ECO:0000256" key="1">
    <source>
        <dbReference type="ARBA" id="ARBA00001933"/>
    </source>
</evidence>
<keyword evidence="6" id="KW-0479">Metal-binding</keyword>
<dbReference type="NCBIfam" id="NF003763">
    <property type="entry name" value="PRK05354.1"/>
    <property type="match status" value="1"/>
</dbReference>
<dbReference type="NCBIfam" id="TIGR01273">
    <property type="entry name" value="speA"/>
    <property type="match status" value="1"/>
</dbReference>
<dbReference type="AlphaFoldDB" id="A0A1W1E768"/>
<dbReference type="PRINTS" id="PR01179">
    <property type="entry name" value="ODADCRBXLASE"/>
</dbReference>
<sequence>MKEFGLNIWGDGNFVIKGDTVNVNYASTPSLLQLTQEIREKGYKGPLLLRFPHLIKKQIDTLFGTFEKAKRTFNYTGNFHAVFPLKVNQFPNFVQSLIEVSQEYHYGLEAGSKAELIIAMTKTPLGAPITVNGFKDKEMIALCFIAAKMGHNITVTIEGTGELKTIIEVNKEFNSSSQSPILPKIGIRIRMHSAGIGIWAKSGGYSSKFGLTSTELLEAYELLKRHDLLSHFWMIHFHIGSQMGDIAPLKKALREVGNIYAELKKRGADALGAINIGGGLAVEYSQHTHTQERNYSLEEFANDVVYLMQEIAKSKGVEEPDIFTESGRYIAASHSVLVAPVLELFSSEYNAKCLRLKKENPPLIQELYDLYMSIERKHAREYLHDALDHMESLLTLFDLGYIDLEDRSNTEILVNLIIKKAIALLKNEGTNELKKLQDRIQERYLVNFSAFQSLPDFWGLSQHFPIMPLNHLSAKPTNPASIWDITCDSDGEIGFNRDIPLYLHDIDLTKEEYFIGFFLTGAYQEVLGMKHNLFTHPTEVVINFDENGDYRIEHLIEAQNLMDVLEDLDYDTGLIDKALKHKIEESTKITAEEKRELLGKIYLYLSENSYLKTIQALSEKEQGEHT</sequence>
<name>A0A1W1E768_9ZZZZ</name>
<evidence type="ECO:0000256" key="10">
    <source>
        <dbReference type="ARBA" id="ARBA00023066"/>
    </source>
</evidence>
<dbReference type="PANTHER" id="PTHR43295">
    <property type="entry name" value="ARGININE DECARBOXYLASE"/>
    <property type="match status" value="1"/>
</dbReference>
<comment type="cofactor">
    <cofactor evidence="2">
        <name>Mg(2+)</name>
        <dbReference type="ChEBI" id="CHEBI:18420"/>
    </cofactor>
</comment>
<evidence type="ECO:0000256" key="6">
    <source>
        <dbReference type="ARBA" id="ARBA00022723"/>
    </source>
</evidence>
<dbReference type="CDD" id="cd06830">
    <property type="entry name" value="PLPDE_III_ADC"/>
    <property type="match status" value="1"/>
</dbReference>
<evidence type="ECO:0000256" key="11">
    <source>
        <dbReference type="ARBA" id="ARBA00023115"/>
    </source>
</evidence>
<keyword evidence="10" id="KW-0745">Spermidine biosynthesis</keyword>
<proteinExistence type="inferred from homology"/>
<keyword evidence="11" id="KW-0620">Polyamine biosynthesis</keyword>
<dbReference type="PRINTS" id="PR01180">
    <property type="entry name" value="ARGDCRBXLASE"/>
</dbReference>
<evidence type="ECO:0000256" key="3">
    <source>
        <dbReference type="ARBA" id="ARBA00002257"/>
    </source>
</evidence>
<dbReference type="GO" id="GO:0006527">
    <property type="term" value="P:L-arginine catabolic process"/>
    <property type="evidence" value="ECO:0007669"/>
    <property type="project" value="InterPro"/>
</dbReference>
<evidence type="ECO:0000256" key="5">
    <source>
        <dbReference type="ARBA" id="ARBA00012426"/>
    </source>
</evidence>
<keyword evidence="12 16" id="KW-0456">Lyase</keyword>
<evidence type="ECO:0000256" key="7">
    <source>
        <dbReference type="ARBA" id="ARBA00022793"/>
    </source>
</evidence>
<dbReference type="Gene3D" id="2.40.37.10">
    <property type="entry name" value="Lyase, Ornithine Decarboxylase, Chain A, domain 1"/>
    <property type="match status" value="1"/>
</dbReference>
<dbReference type="SUPFAM" id="SSF50621">
    <property type="entry name" value="Alanine racemase C-terminal domain-like"/>
    <property type="match status" value="1"/>
</dbReference>
<dbReference type="SUPFAM" id="SSF51419">
    <property type="entry name" value="PLP-binding barrel"/>
    <property type="match status" value="1"/>
</dbReference>
<dbReference type="Gene3D" id="3.20.20.10">
    <property type="entry name" value="Alanine racemase"/>
    <property type="match status" value="1"/>
</dbReference>
<dbReference type="GO" id="GO:0008295">
    <property type="term" value="P:spermidine biosynthetic process"/>
    <property type="evidence" value="ECO:0007669"/>
    <property type="project" value="UniProtKB-KW"/>
</dbReference>
<dbReference type="Pfam" id="PF17810">
    <property type="entry name" value="Arg_decarb_HB"/>
    <property type="match status" value="1"/>
</dbReference>
<keyword evidence="7" id="KW-0210">Decarboxylase</keyword>